<evidence type="ECO:0000313" key="2">
    <source>
        <dbReference type="Proteomes" id="UP000515917"/>
    </source>
</evidence>
<evidence type="ECO:0000313" key="1">
    <source>
        <dbReference type="EMBL" id="QBC43597.1"/>
    </source>
</evidence>
<dbReference type="AlphaFoldDB" id="A0A7G3G8E9"/>
<gene>
    <name evidence="1" type="ORF">C1H71_08610</name>
</gene>
<accession>A0A7G3G8E9</accession>
<reference evidence="1 2" key="1">
    <citation type="submission" date="2018-01" db="EMBL/GenBank/DDBJ databases">
        <title>Genome sequence of Iodobacter sp. strain PCH194 isolated from Indian Trans-Himalaya.</title>
        <authorList>
            <person name="Kumar V."/>
            <person name="Thakur V."/>
            <person name="Kumar S."/>
            <person name="Singh D."/>
        </authorList>
    </citation>
    <scope>NUCLEOTIDE SEQUENCE [LARGE SCALE GENOMIC DNA]</scope>
    <source>
        <strain evidence="1 2">PCH194</strain>
    </source>
</reference>
<proteinExistence type="predicted"/>
<organism evidence="1 2">
    <name type="scientific">Iodobacter fluviatilis</name>
    <dbReference type="NCBI Taxonomy" id="537"/>
    <lineage>
        <taxon>Bacteria</taxon>
        <taxon>Pseudomonadati</taxon>
        <taxon>Pseudomonadota</taxon>
        <taxon>Betaproteobacteria</taxon>
        <taxon>Neisseriales</taxon>
        <taxon>Chitinibacteraceae</taxon>
        <taxon>Iodobacter</taxon>
    </lineage>
</organism>
<dbReference type="EMBL" id="CP025781">
    <property type="protein sequence ID" value="QBC43597.1"/>
    <property type="molecule type" value="Genomic_DNA"/>
</dbReference>
<dbReference type="RefSeq" id="WP_130106173.1">
    <property type="nucleotide sequence ID" value="NZ_CP025781.1"/>
</dbReference>
<sequence length="121" mass="13570">MNDNDESVKILPSNKMEISRKSDGTVLCYSEGSIEVELKSIKSIGIENIIDIEKHEIINLFDSVSHYMRFHGGGEVQLSYNLDGRLLDLEITNVLIVVNEGNKITLKRALDKGSSILHELQ</sequence>
<name>A0A7G3G8E9_9NEIS</name>
<dbReference type="KEGG" id="ifl:C1H71_08610"/>
<dbReference type="Proteomes" id="UP000515917">
    <property type="component" value="Chromosome"/>
</dbReference>
<protein>
    <submittedName>
        <fullName evidence="1">Uncharacterized protein</fullName>
    </submittedName>
</protein>
<keyword evidence="2" id="KW-1185">Reference proteome</keyword>